<dbReference type="EMBL" id="FXTT01000003">
    <property type="protein sequence ID" value="SMP24804.1"/>
    <property type="molecule type" value="Genomic_DNA"/>
</dbReference>
<organism evidence="10 11">
    <name type="scientific">Roseibium denhamense</name>
    <dbReference type="NCBI Taxonomy" id="76305"/>
    <lineage>
        <taxon>Bacteria</taxon>
        <taxon>Pseudomonadati</taxon>
        <taxon>Pseudomonadota</taxon>
        <taxon>Alphaproteobacteria</taxon>
        <taxon>Hyphomicrobiales</taxon>
        <taxon>Stappiaceae</taxon>
        <taxon>Roseibium</taxon>
    </lineage>
</organism>
<evidence type="ECO:0000313" key="11">
    <source>
        <dbReference type="Proteomes" id="UP001157914"/>
    </source>
</evidence>
<keyword evidence="11" id="KW-1185">Reference proteome</keyword>
<keyword evidence="8" id="KW-1003">Cell membrane</keyword>
<accession>A0ABY1P2E9</accession>
<keyword evidence="8" id="KW-0472">Membrane</keyword>
<evidence type="ECO:0000256" key="6">
    <source>
        <dbReference type="ARBA" id="ARBA00031445"/>
    </source>
</evidence>
<proteinExistence type="inferred from homology"/>
<dbReference type="SUPFAM" id="SSF53756">
    <property type="entry name" value="UDP-Glycosyltransferase/glycogen phosphorylase"/>
    <property type="match status" value="1"/>
</dbReference>
<comment type="catalytic activity">
    <reaction evidence="7 8">
        <text>lipid IVA (E. coli) + CMP-3-deoxy-beta-D-manno-octulosonate = alpha-Kdo-(2-&gt;6)-lipid IVA (E. coli) + CMP + H(+)</text>
        <dbReference type="Rhea" id="RHEA:28066"/>
        <dbReference type="ChEBI" id="CHEBI:15378"/>
        <dbReference type="ChEBI" id="CHEBI:58603"/>
        <dbReference type="ChEBI" id="CHEBI:60364"/>
        <dbReference type="ChEBI" id="CHEBI:60377"/>
        <dbReference type="ChEBI" id="CHEBI:85987"/>
        <dbReference type="EC" id="2.4.99.12"/>
    </reaction>
</comment>
<comment type="function">
    <text evidence="1 8">Involved in lipopolysaccharide (LPS) biosynthesis. Catalyzes the transfer of 3-deoxy-D-manno-octulosonate (Kdo) residue(s) from CMP-Kdo to lipid IV(A), the tetraacyldisaccharide-1,4'-bisphosphate precursor of lipid A.</text>
</comment>
<evidence type="ECO:0000256" key="1">
    <source>
        <dbReference type="ARBA" id="ARBA00003394"/>
    </source>
</evidence>
<comment type="similarity">
    <text evidence="8">Belongs to the glycosyltransferase group 1 family.</text>
</comment>
<dbReference type="Gene3D" id="3.40.50.2000">
    <property type="entry name" value="Glycogen Phosphorylase B"/>
    <property type="match status" value="1"/>
</dbReference>
<name>A0ABY1P2E9_9HYPH</name>
<evidence type="ECO:0000256" key="3">
    <source>
        <dbReference type="ARBA" id="ARBA00012621"/>
    </source>
</evidence>
<gene>
    <name evidence="10" type="ORF">SAMN06265374_2479</name>
</gene>
<dbReference type="GO" id="GO:0016740">
    <property type="term" value="F:transferase activity"/>
    <property type="evidence" value="ECO:0007669"/>
    <property type="project" value="UniProtKB-KW"/>
</dbReference>
<evidence type="ECO:0000313" key="10">
    <source>
        <dbReference type="EMBL" id="SMP24804.1"/>
    </source>
</evidence>
<dbReference type="PANTHER" id="PTHR42755:SF1">
    <property type="entry name" value="3-DEOXY-D-MANNO-OCTULOSONIC ACID TRANSFERASE, MITOCHONDRIAL-RELATED"/>
    <property type="match status" value="1"/>
</dbReference>
<protein>
    <recommendedName>
        <fullName evidence="4 8">3-deoxy-D-manno-octulosonic acid transferase</fullName>
        <shortName evidence="8">Kdo transferase</shortName>
        <ecNumber evidence="3 8">2.4.99.12</ecNumber>
    </recommendedName>
    <alternativeName>
        <fullName evidence="6 8">Lipid IV(A) 3-deoxy-D-manno-octulosonic acid transferase</fullName>
    </alternativeName>
</protein>
<evidence type="ECO:0000256" key="2">
    <source>
        <dbReference type="ARBA" id="ARBA00004713"/>
    </source>
</evidence>
<dbReference type="PANTHER" id="PTHR42755">
    <property type="entry name" value="3-DEOXY-MANNO-OCTULOSONATE CYTIDYLYLTRANSFERASE"/>
    <property type="match status" value="1"/>
</dbReference>
<dbReference type="Gene3D" id="3.40.50.11720">
    <property type="entry name" value="3-Deoxy-D-manno-octulosonic-acid transferase, N-terminal domain"/>
    <property type="match status" value="1"/>
</dbReference>
<evidence type="ECO:0000259" key="9">
    <source>
        <dbReference type="Pfam" id="PF04413"/>
    </source>
</evidence>
<reference evidence="10 11" key="1">
    <citation type="submission" date="2017-05" db="EMBL/GenBank/DDBJ databases">
        <authorList>
            <person name="Varghese N."/>
            <person name="Submissions S."/>
        </authorList>
    </citation>
    <scope>NUCLEOTIDE SEQUENCE [LARGE SCALE GENOMIC DNA]</scope>
    <source>
        <strain evidence="10 11">DSM 15949</strain>
    </source>
</reference>
<dbReference type="InterPro" id="IPR038107">
    <property type="entry name" value="Glycos_transf_N_sf"/>
</dbReference>
<comment type="caution">
    <text evidence="10">The sequence shown here is derived from an EMBL/GenBank/DDBJ whole genome shotgun (WGS) entry which is preliminary data.</text>
</comment>
<dbReference type="EC" id="2.4.99.12" evidence="3 8"/>
<keyword evidence="5 8" id="KW-0808">Transferase</keyword>
<sequence length="450" mass="48709">MRRPARPMNSSAGPMAKRPVPVRVYRALTWLLTPFFHLLFWLRSRTGKELPGRKPERFGYAKTPRPEGTLVWVHAASVGETSSVLPLIEALVARNCTVLLTTVTVTAAELASARLPQGAIHQFAPYDSPGPVARFLDHWRPDLVLVVESEIWPCLFEAVARRATPFALLNGRISDGSFRNWSRLKRAARYIFQCPDAVLAQSPADAERFRKLGARRVETPGNLKFDSDELSADMQVAGALKSQIAGRPVVLAALTHPGEDDIALTAFLKVRKEHAGALLILVPRHPARASEVADRVQEVGLTLVSRSSGEAVTHQTDVFLGDTLGEMGLFYRLAPVTFLGGSFALVGGHNPVEAALLGSALVTGPNVSNARAIYKEFWHRGAAVKVMAPEDLGAALIILLSGPGQAQAQAERAQALVQEGRGALQNTLGLLDKMLEPARAHQEAGHDKSA</sequence>
<evidence type="ECO:0000256" key="5">
    <source>
        <dbReference type="ARBA" id="ARBA00022679"/>
    </source>
</evidence>
<dbReference type="Proteomes" id="UP001157914">
    <property type="component" value="Unassembled WGS sequence"/>
</dbReference>
<evidence type="ECO:0000256" key="7">
    <source>
        <dbReference type="ARBA" id="ARBA00049183"/>
    </source>
</evidence>
<feature type="domain" description="3-deoxy-D-manno-octulosonic-acid transferase N-terminal" evidence="9">
    <location>
        <begin position="55"/>
        <end position="226"/>
    </location>
</feature>
<keyword evidence="8" id="KW-0448">Lipopolysaccharide biosynthesis</keyword>
<dbReference type="InterPro" id="IPR007507">
    <property type="entry name" value="Glycos_transf_N"/>
</dbReference>
<evidence type="ECO:0000256" key="4">
    <source>
        <dbReference type="ARBA" id="ARBA00019077"/>
    </source>
</evidence>
<comment type="subcellular location">
    <subcellularLocation>
        <location evidence="8">Cell membrane</location>
    </subcellularLocation>
</comment>
<comment type="pathway">
    <text evidence="2 8">Bacterial outer membrane biogenesis; LPS core biosynthesis.</text>
</comment>
<dbReference type="Pfam" id="PF04413">
    <property type="entry name" value="Glycos_transf_N"/>
    <property type="match status" value="1"/>
</dbReference>
<dbReference type="InterPro" id="IPR039901">
    <property type="entry name" value="Kdotransferase"/>
</dbReference>
<evidence type="ECO:0000256" key="8">
    <source>
        <dbReference type="RuleBase" id="RU365103"/>
    </source>
</evidence>